<keyword evidence="3" id="KW-0378">Hydrolase</keyword>
<dbReference type="EMBL" id="CATKSH010000004">
    <property type="protein sequence ID" value="CAI9120043.1"/>
    <property type="molecule type" value="Genomic_DNA"/>
</dbReference>
<feature type="domain" description="Trehalase-like N-terminal" evidence="2">
    <location>
        <begin position="4"/>
        <end position="137"/>
    </location>
</feature>
<protein>
    <submittedName>
        <fullName evidence="3">Glycoside hydrolase family 15 protein</fullName>
    </submittedName>
</protein>
<dbReference type="InterPro" id="IPR008928">
    <property type="entry name" value="6-hairpin_glycosidase_sf"/>
</dbReference>
<gene>
    <name evidence="3" type="ORF">LMG32879_000871</name>
</gene>
<keyword evidence="4" id="KW-1185">Reference proteome</keyword>
<dbReference type="AlphaFoldDB" id="A0AA35UUR9"/>
<evidence type="ECO:0000313" key="3">
    <source>
        <dbReference type="EMBL" id="CAI9120043.1"/>
    </source>
</evidence>
<dbReference type="GO" id="GO:0004553">
    <property type="term" value="F:hydrolase activity, hydrolyzing O-glycosyl compounds"/>
    <property type="evidence" value="ECO:0007669"/>
    <property type="project" value="UniProtKB-ARBA"/>
</dbReference>
<dbReference type="GO" id="GO:0005975">
    <property type="term" value="P:carbohydrate metabolic process"/>
    <property type="evidence" value="ECO:0007669"/>
    <property type="project" value="InterPro"/>
</dbReference>
<dbReference type="Pfam" id="PF19291">
    <property type="entry name" value="TREH_N"/>
    <property type="match status" value="1"/>
</dbReference>
<dbReference type="InterPro" id="IPR012341">
    <property type="entry name" value="6hp_glycosidase-like_sf"/>
</dbReference>
<dbReference type="SUPFAM" id="SSF48208">
    <property type="entry name" value="Six-hairpin glycosidases"/>
    <property type="match status" value="1"/>
</dbReference>
<dbReference type="RefSeq" id="WP_289841842.1">
    <property type="nucleotide sequence ID" value="NZ_CATKSH010000004.1"/>
</dbReference>
<dbReference type="InterPro" id="IPR045582">
    <property type="entry name" value="Trehalase-like_N"/>
</dbReference>
<dbReference type="InterPro" id="IPR011613">
    <property type="entry name" value="GH15-like"/>
</dbReference>
<dbReference type="Gene3D" id="1.50.10.10">
    <property type="match status" value="1"/>
</dbReference>
<accession>A0AA35UUR9</accession>
<dbReference type="Proteomes" id="UP001176960">
    <property type="component" value="Unassembled WGS sequence"/>
</dbReference>
<proteinExistence type="predicted"/>
<sequence length="606" mass="69425">MSERAIEDHAVIGDLRTTALVGLDGAIDFMCWPRFDSPSIFASLLEPTAGIFELTAVLGDARYKQLYIPDTNVLLTRTLSHDGVAEISDFMLPAPEFPEQRLVRRAKAVRGAVSFRMRCAPRFDYGRQSHRVVMSDERTALFLPDDEHVTSFRLTADVPLFVEGDDVVAVFVLGANETATFVLDHPDDAPSECFENHWVANAFKRTTSYWREWVARSHYQGRWREQMTRSLLALKMLTSADHGSMVAAATFGLPEEIGGVRNWDYRYCWVRDASFMVYAFMNMGHKEEATAFIRWLHQRRLEANPDEARLKVLYSLDGAPLTDESELAHFSGYRRSRPVRVGNAAEGQLQLDIIGEVMDAIFYADEYCERLSHDEWTAVSEGIDWLCTNWHQPDESIWEVRGGRRHFLFSRFMCWVAFDRATRLAERRSLPGRVAVWKRERDAIYHDIHTNFWDEERQYFVQYMGGTSIDASCLLMPLMGFIGDQDPRWKSTLQAVGDQLLDDSLVYRYHVDKEGENHDGLTGAEGTFTMCSFWYVECLARSGDLLLARFLYEKMLSYANHVGLFSEEIGPSGEHLGNFPQAFTHLALIRAGRYLNEALSEEPRSL</sequence>
<feature type="domain" description="GH15-like" evidence="1">
    <location>
        <begin position="224"/>
        <end position="592"/>
    </location>
</feature>
<dbReference type="PANTHER" id="PTHR31616:SF0">
    <property type="entry name" value="GLUCAN 1,4-ALPHA-GLUCOSIDASE"/>
    <property type="match status" value="1"/>
</dbReference>
<evidence type="ECO:0000259" key="1">
    <source>
        <dbReference type="Pfam" id="PF00723"/>
    </source>
</evidence>
<comment type="caution">
    <text evidence="3">The sequence shown here is derived from an EMBL/GenBank/DDBJ whole genome shotgun (WGS) entry which is preliminary data.</text>
</comment>
<dbReference type="Pfam" id="PF00723">
    <property type="entry name" value="Glyco_hydro_15"/>
    <property type="match status" value="1"/>
</dbReference>
<evidence type="ECO:0000259" key="2">
    <source>
        <dbReference type="Pfam" id="PF19291"/>
    </source>
</evidence>
<evidence type="ECO:0000313" key="4">
    <source>
        <dbReference type="Proteomes" id="UP001176960"/>
    </source>
</evidence>
<name>A0AA35UUR9_9PROT</name>
<dbReference type="PANTHER" id="PTHR31616">
    <property type="entry name" value="TREHALASE"/>
    <property type="match status" value="1"/>
</dbReference>
<reference evidence="3" key="1">
    <citation type="submission" date="2023-03" db="EMBL/GenBank/DDBJ databases">
        <authorList>
            <person name="Cleenwerck I."/>
        </authorList>
    </citation>
    <scope>NUCLEOTIDE SEQUENCE</scope>
    <source>
        <strain evidence="3">LMG 32879</strain>
    </source>
</reference>
<organism evidence="3 4">
    <name type="scientific">Brytella acorum</name>
    <dbReference type="NCBI Taxonomy" id="2959299"/>
    <lineage>
        <taxon>Bacteria</taxon>
        <taxon>Pseudomonadati</taxon>
        <taxon>Pseudomonadota</taxon>
        <taxon>Alphaproteobacteria</taxon>
        <taxon>Acetobacterales</taxon>
        <taxon>Acetobacteraceae</taxon>
        <taxon>Brytella</taxon>
    </lineage>
</organism>